<sequence>MMKDVLVFFIAAFLFVQKEAAACTRIVYKGPNGGVRTMRLDLKQYATFNGLSNSNFREAAPFRFMGI</sequence>
<reference evidence="1 2" key="1">
    <citation type="submission" date="2016-05" db="EMBL/GenBank/DDBJ databases">
        <title>Niabella ginsenosidivorans BS26 whole genome sequencing.</title>
        <authorList>
            <person name="Im W.T."/>
            <person name="Siddiqi M.Z."/>
        </authorList>
    </citation>
    <scope>NUCLEOTIDE SEQUENCE [LARGE SCALE GENOMIC DNA]</scope>
    <source>
        <strain evidence="1 2">BS26</strain>
    </source>
</reference>
<protein>
    <recommendedName>
        <fullName evidence="3">Choloylglycine hydrolase/NAAA C-terminal domain-containing protein</fullName>
    </recommendedName>
</protein>
<name>A0A1A9I539_9BACT</name>
<dbReference type="EMBL" id="CP015772">
    <property type="protein sequence ID" value="ANH81810.1"/>
    <property type="molecule type" value="Genomic_DNA"/>
</dbReference>
<gene>
    <name evidence="1" type="ORF">A8C56_13210</name>
</gene>
<evidence type="ECO:0000313" key="2">
    <source>
        <dbReference type="Proteomes" id="UP000077667"/>
    </source>
</evidence>
<dbReference type="Proteomes" id="UP000077667">
    <property type="component" value="Chromosome"/>
</dbReference>
<dbReference type="RefSeq" id="WP_067756829.1">
    <property type="nucleotide sequence ID" value="NZ_CP015772.1"/>
</dbReference>
<proteinExistence type="predicted"/>
<keyword evidence="2" id="KW-1185">Reference proteome</keyword>
<dbReference type="KEGG" id="nia:A8C56_13210"/>
<organism evidence="1 2">
    <name type="scientific">Niabella ginsenosidivorans</name>
    <dbReference type="NCBI Taxonomy" id="1176587"/>
    <lineage>
        <taxon>Bacteria</taxon>
        <taxon>Pseudomonadati</taxon>
        <taxon>Bacteroidota</taxon>
        <taxon>Chitinophagia</taxon>
        <taxon>Chitinophagales</taxon>
        <taxon>Chitinophagaceae</taxon>
        <taxon>Niabella</taxon>
    </lineage>
</organism>
<accession>A0A1A9I539</accession>
<dbReference type="AlphaFoldDB" id="A0A1A9I539"/>
<evidence type="ECO:0008006" key="3">
    <source>
        <dbReference type="Google" id="ProtNLM"/>
    </source>
</evidence>
<dbReference type="OrthoDB" id="1265391at2"/>
<evidence type="ECO:0000313" key="1">
    <source>
        <dbReference type="EMBL" id="ANH81810.1"/>
    </source>
</evidence>